<proteinExistence type="predicted"/>
<gene>
    <name evidence="2" type="ORF">NPIL_202541</name>
</gene>
<name>A0A8X6N1H9_NEPPI</name>
<keyword evidence="3" id="KW-1185">Reference proteome</keyword>
<protein>
    <submittedName>
        <fullName evidence="2">Uncharacterized protein</fullName>
    </submittedName>
</protein>
<evidence type="ECO:0000313" key="2">
    <source>
        <dbReference type="EMBL" id="GFS88448.1"/>
    </source>
</evidence>
<feature type="region of interest" description="Disordered" evidence="1">
    <location>
        <begin position="1"/>
        <end position="27"/>
    </location>
</feature>
<evidence type="ECO:0000313" key="3">
    <source>
        <dbReference type="Proteomes" id="UP000887013"/>
    </source>
</evidence>
<dbReference type="Proteomes" id="UP000887013">
    <property type="component" value="Unassembled WGS sequence"/>
</dbReference>
<sequence>MQTPSPLIQQMAPRVDETTTQETSKFKQPRNQRCWIQSIRHRFDRLLHQLRVGSIVLGLLRLGYNDGDVMISGFSRFDSMWVLPPSVSYSMGSGSVNPLG</sequence>
<evidence type="ECO:0000256" key="1">
    <source>
        <dbReference type="SAM" id="MobiDB-lite"/>
    </source>
</evidence>
<dbReference type="AlphaFoldDB" id="A0A8X6N1H9"/>
<reference evidence="2" key="1">
    <citation type="submission" date="2020-08" db="EMBL/GenBank/DDBJ databases">
        <title>Multicomponent nature underlies the extraordinary mechanical properties of spider dragline silk.</title>
        <authorList>
            <person name="Kono N."/>
            <person name="Nakamura H."/>
            <person name="Mori M."/>
            <person name="Yoshida Y."/>
            <person name="Ohtoshi R."/>
            <person name="Malay A.D."/>
            <person name="Moran D.A.P."/>
            <person name="Tomita M."/>
            <person name="Numata K."/>
            <person name="Arakawa K."/>
        </authorList>
    </citation>
    <scope>NUCLEOTIDE SEQUENCE</scope>
</reference>
<comment type="caution">
    <text evidence="2">The sequence shown here is derived from an EMBL/GenBank/DDBJ whole genome shotgun (WGS) entry which is preliminary data.</text>
</comment>
<accession>A0A8X6N1H9</accession>
<organism evidence="2 3">
    <name type="scientific">Nephila pilipes</name>
    <name type="common">Giant wood spider</name>
    <name type="synonym">Nephila maculata</name>
    <dbReference type="NCBI Taxonomy" id="299642"/>
    <lineage>
        <taxon>Eukaryota</taxon>
        <taxon>Metazoa</taxon>
        <taxon>Ecdysozoa</taxon>
        <taxon>Arthropoda</taxon>
        <taxon>Chelicerata</taxon>
        <taxon>Arachnida</taxon>
        <taxon>Araneae</taxon>
        <taxon>Araneomorphae</taxon>
        <taxon>Entelegynae</taxon>
        <taxon>Araneoidea</taxon>
        <taxon>Nephilidae</taxon>
        <taxon>Nephila</taxon>
    </lineage>
</organism>
<dbReference type="EMBL" id="BMAW01004364">
    <property type="protein sequence ID" value="GFS88448.1"/>
    <property type="molecule type" value="Genomic_DNA"/>
</dbReference>